<feature type="compositionally biased region" description="Polar residues" evidence="1">
    <location>
        <begin position="68"/>
        <end position="79"/>
    </location>
</feature>
<dbReference type="Proteomes" id="UP000015241">
    <property type="component" value="Unassembled WGS sequence"/>
</dbReference>
<sequence>MERVRKISNSFMRPVMGDRDRDRLKEAERERERQLVKDWKQMNTRQGAHLARSTSNPTHSKAPLFHLTSRSRSNSTKQPTTPPRPVIRHPEPVTEQSARRWPSREEVARYQEDRRKNGYGPLRNPDDFEGVPAGPNAKAELRRSSSMSQLPSMAQLPSYVPFLARKPRMLTDEDLARARAEAEEREERSQNLDKYPSPTEQDIERMDRLKGMLPGFGGKKPEDVVKTKAGARISPPLQQEPLQPDTLEDSYTKPRAVPPAPTKLPFLDSRKPSQTAKSGSRGLRRSSSELRLQDLLQEQQRLAHENKDAQRLAERQRDHSRRPSHDVTKPTVPLKLHKKSSSSDIYMSSPAVLSTARRSAESDRRDEGRDERKRDASSHSSHRHRRPPLSQSAQYSESYITAPLGGHGAKSISKKTSSKHVPSVDSTAPQIYVPNPPDPADDVIARMWAQPVTSSPPRPGPMPLSPPRMQRQLSDESSGSSRSRSRHHGSSTSRSSPAYQPVPVPGAPARRTPSRQNTAPLPATHGLAPSPPKTAFLSAFQTPSRKPSSSSVAQRREQSIDRIVIYPTDPYGVPLDKELPDTPSVYTPTNYGPPSPTTKPHFVPPVPSLPANMRVGTNATLDAPLSTLRFSPGTKIKDLGGQHKVEVSKPRGSIVAVSGFTAEIFSSSHTPRASSSPHSSRRHHHHHERSEKEQSRHREEKSHRERSEREKSRHREGREYRDERGRHERREERSVDGRRHVRQIYGPPAPTPEQVKRVYIPPAHTSPPPKRQLYAPTTVIDRTRAEPSTAHGRSRSPPEAAGGASLRSKRSDYGNLYSGYSRHH</sequence>
<evidence type="ECO:0000313" key="2">
    <source>
        <dbReference type="EMBL" id="EPS97231.1"/>
    </source>
</evidence>
<dbReference type="AlphaFoldDB" id="S8DVS1"/>
<feature type="compositionally biased region" description="Polar residues" evidence="1">
    <location>
        <begin position="389"/>
        <end position="399"/>
    </location>
</feature>
<evidence type="ECO:0000313" key="3">
    <source>
        <dbReference type="Proteomes" id="UP000015241"/>
    </source>
</evidence>
<name>S8DVS1_FOMSC</name>
<feature type="region of interest" description="Disordered" evidence="1">
    <location>
        <begin position="173"/>
        <end position="609"/>
    </location>
</feature>
<feature type="region of interest" description="Disordered" evidence="1">
    <location>
        <begin position="625"/>
        <end position="653"/>
    </location>
</feature>
<feature type="compositionally biased region" description="Basic and acidic residues" evidence="1">
    <location>
        <begin position="102"/>
        <end position="116"/>
    </location>
</feature>
<feature type="region of interest" description="Disordered" evidence="1">
    <location>
        <begin position="1"/>
        <end position="152"/>
    </location>
</feature>
<dbReference type="InParanoid" id="S8DVS1"/>
<dbReference type="HOGENOM" id="CLU_343557_0_0_1"/>
<protein>
    <submittedName>
        <fullName evidence="2">Uncharacterized protein</fullName>
    </submittedName>
</protein>
<feature type="region of interest" description="Disordered" evidence="1">
    <location>
        <begin position="666"/>
        <end position="824"/>
    </location>
</feature>
<feature type="compositionally biased region" description="Low complexity" evidence="1">
    <location>
        <begin position="342"/>
        <end position="357"/>
    </location>
</feature>
<feature type="compositionally biased region" description="Basic and acidic residues" evidence="1">
    <location>
        <begin position="635"/>
        <end position="649"/>
    </location>
</feature>
<organism evidence="2 3">
    <name type="scientific">Fomitopsis schrenkii</name>
    <name type="common">Brown rot fungus</name>
    <dbReference type="NCBI Taxonomy" id="2126942"/>
    <lineage>
        <taxon>Eukaryota</taxon>
        <taxon>Fungi</taxon>
        <taxon>Dikarya</taxon>
        <taxon>Basidiomycota</taxon>
        <taxon>Agaricomycotina</taxon>
        <taxon>Agaricomycetes</taxon>
        <taxon>Polyporales</taxon>
        <taxon>Fomitopsis</taxon>
    </lineage>
</organism>
<keyword evidence="3" id="KW-1185">Reference proteome</keyword>
<feature type="compositionally biased region" description="Pro residues" evidence="1">
    <location>
        <begin position="454"/>
        <end position="466"/>
    </location>
</feature>
<feature type="compositionally biased region" description="Basic and acidic residues" evidence="1">
    <location>
        <begin position="688"/>
        <end position="738"/>
    </location>
</feature>
<feature type="compositionally biased region" description="Pro residues" evidence="1">
    <location>
        <begin position="591"/>
        <end position="608"/>
    </location>
</feature>
<feature type="compositionally biased region" description="Polar residues" evidence="1">
    <location>
        <begin position="539"/>
        <end position="553"/>
    </location>
</feature>
<proteinExistence type="predicted"/>
<feature type="compositionally biased region" description="Basic and acidic residues" evidence="1">
    <location>
        <begin position="301"/>
        <end position="328"/>
    </location>
</feature>
<feature type="compositionally biased region" description="Low complexity" evidence="1">
    <location>
        <begin position="666"/>
        <end position="678"/>
    </location>
</feature>
<feature type="compositionally biased region" description="Basic and acidic residues" evidence="1">
    <location>
        <begin position="358"/>
        <end position="377"/>
    </location>
</feature>
<gene>
    <name evidence="2" type="ORF">FOMPIDRAFT_1018438</name>
</gene>
<evidence type="ECO:0000256" key="1">
    <source>
        <dbReference type="SAM" id="MobiDB-lite"/>
    </source>
</evidence>
<reference evidence="2 3" key="1">
    <citation type="journal article" date="2012" name="Science">
        <title>The Paleozoic origin of enzymatic lignin decomposition reconstructed from 31 fungal genomes.</title>
        <authorList>
            <person name="Floudas D."/>
            <person name="Binder M."/>
            <person name="Riley R."/>
            <person name="Barry K."/>
            <person name="Blanchette R.A."/>
            <person name="Henrissat B."/>
            <person name="Martinez A.T."/>
            <person name="Otillar R."/>
            <person name="Spatafora J.W."/>
            <person name="Yadav J.S."/>
            <person name="Aerts A."/>
            <person name="Benoit I."/>
            <person name="Boyd A."/>
            <person name="Carlson A."/>
            <person name="Copeland A."/>
            <person name="Coutinho P.M."/>
            <person name="de Vries R.P."/>
            <person name="Ferreira P."/>
            <person name="Findley K."/>
            <person name="Foster B."/>
            <person name="Gaskell J."/>
            <person name="Glotzer D."/>
            <person name="Gorecki P."/>
            <person name="Heitman J."/>
            <person name="Hesse C."/>
            <person name="Hori C."/>
            <person name="Igarashi K."/>
            <person name="Jurgens J.A."/>
            <person name="Kallen N."/>
            <person name="Kersten P."/>
            <person name="Kohler A."/>
            <person name="Kuees U."/>
            <person name="Kumar T.K.A."/>
            <person name="Kuo A."/>
            <person name="LaButti K."/>
            <person name="Larrondo L.F."/>
            <person name="Lindquist E."/>
            <person name="Ling A."/>
            <person name="Lombard V."/>
            <person name="Lucas S."/>
            <person name="Lundell T."/>
            <person name="Martin R."/>
            <person name="McLaughlin D.J."/>
            <person name="Morgenstern I."/>
            <person name="Morin E."/>
            <person name="Murat C."/>
            <person name="Nagy L.G."/>
            <person name="Nolan M."/>
            <person name="Ohm R.A."/>
            <person name="Patyshakuliyeva A."/>
            <person name="Rokas A."/>
            <person name="Ruiz-Duenas F.J."/>
            <person name="Sabat G."/>
            <person name="Salamov A."/>
            <person name="Samejima M."/>
            <person name="Schmutz J."/>
            <person name="Slot J.C."/>
            <person name="St John F."/>
            <person name="Stenlid J."/>
            <person name="Sun H."/>
            <person name="Sun S."/>
            <person name="Syed K."/>
            <person name="Tsang A."/>
            <person name="Wiebenga A."/>
            <person name="Young D."/>
            <person name="Pisabarro A."/>
            <person name="Eastwood D.C."/>
            <person name="Martin F."/>
            <person name="Cullen D."/>
            <person name="Grigoriev I.V."/>
            <person name="Hibbett D.S."/>
        </authorList>
    </citation>
    <scope>NUCLEOTIDE SEQUENCE</scope>
    <source>
        <strain evidence="3">FP-58527</strain>
    </source>
</reference>
<accession>S8DVS1</accession>
<feature type="compositionally biased region" description="Basic and acidic residues" evidence="1">
    <location>
        <begin position="16"/>
        <end position="40"/>
    </location>
</feature>
<dbReference type="EMBL" id="KE504178">
    <property type="protein sequence ID" value="EPS97231.1"/>
    <property type="molecule type" value="Genomic_DNA"/>
</dbReference>
<feature type="compositionally biased region" description="Polar residues" evidence="1">
    <location>
        <begin position="41"/>
        <end position="59"/>
    </location>
</feature>
<feature type="compositionally biased region" description="Basic and acidic residues" evidence="1">
    <location>
        <begin position="173"/>
        <end position="191"/>
    </location>
</feature>
<dbReference type="OrthoDB" id="2801928at2759"/>